<dbReference type="Gramene" id="evm.model.06.1596">
    <property type="protein sequence ID" value="cds.evm.model.06.1596"/>
    <property type="gene ID" value="evm.TU.06.1596"/>
</dbReference>
<proteinExistence type="predicted"/>
<dbReference type="AlphaFoldDB" id="A0A803PV58"/>
<evidence type="ECO:0000313" key="2">
    <source>
        <dbReference type="Proteomes" id="UP000596661"/>
    </source>
</evidence>
<dbReference type="EMBL" id="UZAU01000615">
    <property type="status" value="NOT_ANNOTATED_CDS"/>
    <property type="molecule type" value="Genomic_DNA"/>
</dbReference>
<name>A0A803PV58_CANSA</name>
<keyword evidence="2" id="KW-1185">Reference proteome</keyword>
<reference evidence="1" key="1">
    <citation type="submission" date="2018-11" db="EMBL/GenBank/DDBJ databases">
        <authorList>
            <person name="Grassa J C."/>
        </authorList>
    </citation>
    <scope>NUCLEOTIDE SEQUENCE [LARGE SCALE GENOMIC DNA]</scope>
</reference>
<reference evidence="1" key="2">
    <citation type="submission" date="2021-03" db="UniProtKB">
        <authorList>
            <consortium name="EnsemblPlants"/>
        </authorList>
    </citation>
    <scope>IDENTIFICATION</scope>
</reference>
<evidence type="ECO:0000313" key="1">
    <source>
        <dbReference type="EnsemblPlants" id="cds.evm.model.06.1596"/>
    </source>
</evidence>
<dbReference type="EnsemblPlants" id="evm.model.06.1596">
    <property type="protein sequence ID" value="cds.evm.model.06.1596"/>
    <property type="gene ID" value="evm.TU.06.1596"/>
</dbReference>
<dbReference type="Proteomes" id="UP000596661">
    <property type="component" value="Chromosome 6"/>
</dbReference>
<organism evidence="1 2">
    <name type="scientific">Cannabis sativa</name>
    <name type="common">Hemp</name>
    <name type="synonym">Marijuana</name>
    <dbReference type="NCBI Taxonomy" id="3483"/>
    <lineage>
        <taxon>Eukaryota</taxon>
        <taxon>Viridiplantae</taxon>
        <taxon>Streptophyta</taxon>
        <taxon>Embryophyta</taxon>
        <taxon>Tracheophyta</taxon>
        <taxon>Spermatophyta</taxon>
        <taxon>Magnoliopsida</taxon>
        <taxon>eudicotyledons</taxon>
        <taxon>Gunneridae</taxon>
        <taxon>Pentapetalae</taxon>
        <taxon>rosids</taxon>
        <taxon>fabids</taxon>
        <taxon>Rosales</taxon>
        <taxon>Cannabaceae</taxon>
        <taxon>Cannabis</taxon>
    </lineage>
</organism>
<protein>
    <recommendedName>
        <fullName evidence="3">DUF4283 domain-containing protein</fullName>
    </recommendedName>
</protein>
<evidence type="ECO:0008006" key="3">
    <source>
        <dbReference type="Google" id="ProtNLM"/>
    </source>
</evidence>
<sequence length="169" mass="19643">MGIFLSSITNNPISIQCRISEVLQLDEIDGPVIKLNKESLEDCRRRLEVEKLSADNVFRFFFGSKEDRQRVFGGRPWMFEKQLICFVKLMELGEVSKMTFDHASFWILIKNVPLACMSELFARDTTRNVTFTSTVRYCAGKSNFYQRISQTALAKRSKFYQHTFTVAKI</sequence>
<accession>A0A803PV58</accession>